<dbReference type="InterPro" id="IPR000682">
    <property type="entry name" value="PCMT"/>
</dbReference>
<evidence type="ECO:0000313" key="9">
    <source>
        <dbReference type="Proteomes" id="UP000035268"/>
    </source>
</evidence>
<dbReference type="SUPFAM" id="SSF53335">
    <property type="entry name" value="S-adenosyl-L-methionine-dependent methyltransferases"/>
    <property type="match status" value="1"/>
</dbReference>
<dbReference type="HAMAP" id="MF_00090">
    <property type="entry name" value="PIMT"/>
    <property type="match status" value="1"/>
</dbReference>
<organism evidence="8 9">
    <name type="scientific">Kiritimatiella glycovorans</name>
    <dbReference type="NCBI Taxonomy" id="1307763"/>
    <lineage>
        <taxon>Bacteria</taxon>
        <taxon>Pseudomonadati</taxon>
        <taxon>Kiritimatiellota</taxon>
        <taxon>Kiritimatiellia</taxon>
        <taxon>Kiritimatiellales</taxon>
        <taxon>Kiritimatiellaceae</taxon>
        <taxon>Kiritimatiella</taxon>
    </lineage>
</organism>
<evidence type="ECO:0000256" key="6">
    <source>
        <dbReference type="ARBA" id="ARBA00022691"/>
    </source>
</evidence>
<sequence length="207" mass="22933">MKHTREIMMERHLKGRGIRHPAVLRAMEETAREAFVSDELHGRAYDDRPLPIGNGQTISQPYIVAYMTEQLDPNPGDRVLEIGAGSGYQAAVLARIVREVITVEIIPSLAEQARETLAKLGITNVTVHEGDGNEGWIEEAPYDGIIATAAPERIPPALREQLARGGRMILPVGPAGGIQVLKLLRRDERGALHERELLEVRFVPMTR</sequence>
<dbReference type="AlphaFoldDB" id="A0A0G3ECK7"/>
<feature type="active site" evidence="7">
    <location>
        <position position="59"/>
    </location>
</feature>
<dbReference type="NCBIfam" id="TIGR00080">
    <property type="entry name" value="pimt"/>
    <property type="match status" value="1"/>
</dbReference>
<dbReference type="OrthoDB" id="9772751at2"/>
<dbReference type="GO" id="GO:0004719">
    <property type="term" value="F:protein-L-isoaspartate (D-aspartate) O-methyltransferase activity"/>
    <property type="evidence" value="ECO:0007669"/>
    <property type="project" value="UniProtKB-UniRule"/>
</dbReference>
<dbReference type="GO" id="GO:0030091">
    <property type="term" value="P:protein repair"/>
    <property type="evidence" value="ECO:0007669"/>
    <property type="project" value="UniProtKB-UniRule"/>
</dbReference>
<dbReference type="InterPro" id="IPR029063">
    <property type="entry name" value="SAM-dependent_MTases_sf"/>
</dbReference>
<evidence type="ECO:0000256" key="7">
    <source>
        <dbReference type="HAMAP-Rule" id="MF_00090"/>
    </source>
</evidence>
<comment type="similarity">
    <text evidence="2 7">Belongs to the methyltransferase superfamily. L-isoaspartyl/D-aspartyl protein methyltransferase family.</text>
</comment>
<keyword evidence="6 7" id="KW-0949">S-adenosyl-L-methionine</keyword>
<dbReference type="PROSITE" id="PS01279">
    <property type="entry name" value="PCMT"/>
    <property type="match status" value="1"/>
</dbReference>
<name>A0A0G3ECK7_9BACT</name>
<dbReference type="STRING" id="1307763.L21SP4_00768"/>
<comment type="function">
    <text evidence="7">Catalyzes the methyl esterification of L-isoaspartyl residues in peptides and proteins that result from spontaneous decomposition of normal L-aspartyl and L-asparaginyl residues. It plays a role in the repair and/or degradation of damaged proteins.</text>
</comment>
<keyword evidence="4 7" id="KW-0489">Methyltransferase</keyword>
<comment type="catalytic activity">
    <reaction evidence="7">
        <text>[protein]-L-isoaspartate + S-adenosyl-L-methionine = [protein]-L-isoaspartate alpha-methyl ester + S-adenosyl-L-homocysteine</text>
        <dbReference type="Rhea" id="RHEA:12705"/>
        <dbReference type="Rhea" id="RHEA-COMP:12143"/>
        <dbReference type="Rhea" id="RHEA-COMP:12144"/>
        <dbReference type="ChEBI" id="CHEBI:57856"/>
        <dbReference type="ChEBI" id="CHEBI:59789"/>
        <dbReference type="ChEBI" id="CHEBI:90596"/>
        <dbReference type="ChEBI" id="CHEBI:90598"/>
        <dbReference type="EC" id="2.1.1.77"/>
    </reaction>
</comment>
<keyword evidence="9" id="KW-1185">Reference proteome</keyword>
<reference evidence="8 9" key="2">
    <citation type="journal article" date="2016" name="ISME J.">
        <title>Characterization of the first cultured representative of Verrucomicrobia subdivision 5 indicates the proposal of a novel phylum.</title>
        <authorList>
            <person name="Spring S."/>
            <person name="Bunk B."/>
            <person name="Sproer C."/>
            <person name="Schumann P."/>
            <person name="Rohde M."/>
            <person name="Tindall B.J."/>
            <person name="Klenk H.P."/>
        </authorList>
    </citation>
    <scope>NUCLEOTIDE SEQUENCE [LARGE SCALE GENOMIC DNA]</scope>
    <source>
        <strain evidence="8 9">L21-Fru-AB</strain>
    </source>
</reference>
<gene>
    <name evidence="7 8" type="primary">pcm</name>
    <name evidence="8" type="ORF">L21SP4_00768</name>
</gene>
<dbReference type="RefSeq" id="WP_052881401.1">
    <property type="nucleotide sequence ID" value="NZ_CP010904.1"/>
</dbReference>
<reference evidence="9" key="1">
    <citation type="submission" date="2015-02" db="EMBL/GenBank/DDBJ databases">
        <title>Description and complete genome sequence of the first cultured representative of the subdivision 5 of the Verrucomicrobia phylum.</title>
        <authorList>
            <person name="Spring S."/>
            <person name="Bunk B."/>
            <person name="Sproer C."/>
            <person name="Klenk H.-P."/>
        </authorList>
    </citation>
    <scope>NUCLEOTIDE SEQUENCE [LARGE SCALE GENOMIC DNA]</scope>
    <source>
        <strain evidence="9">L21-Fru-AB</strain>
    </source>
</reference>
<dbReference type="EMBL" id="CP010904">
    <property type="protein sequence ID" value="AKJ64033.1"/>
    <property type="molecule type" value="Genomic_DNA"/>
</dbReference>
<evidence type="ECO:0000256" key="5">
    <source>
        <dbReference type="ARBA" id="ARBA00022679"/>
    </source>
</evidence>
<accession>A0A0G3ECK7</accession>
<dbReference type="KEGG" id="vbl:L21SP4_00768"/>
<evidence type="ECO:0000256" key="1">
    <source>
        <dbReference type="ARBA" id="ARBA00004496"/>
    </source>
</evidence>
<dbReference type="NCBIfam" id="NF001453">
    <property type="entry name" value="PRK00312.1"/>
    <property type="match status" value="1"/>
</dbReference>
<dbReference type="PATRIC" id="fig|1609981.3.peg.800"/>
<dbReference type="Pfam" id="PF01135">
    <property type="entry name" value="PCMT"/>
    <property type="match status" value="1"/>
</dbReference>
<evidence type="ECO:0000256" key="3">
    <source>
        <dbReference type="ARBA" id="ARBA00022490"/>
    </source>
</evidence>
<dbReference type="EC" id="2.1.1.77" evidence="7"/>
<evidence type="ECO:0000256" key="2">
    <source>
        <dbReference type="ARBA" id="ARBA00005369"/>
    </source>
</evidence>
<dbReference type="CDD" id="cd02440">
    <property type="entry name" value="AdoMet_MTases"/>
    <property type="match status" value="1"/>
</dbReference>
<dbReference type="Gene3D" id="3.40.50.150">
    <property type="entry name" value="Vaccinia Virus protein VP39"/>
    <property type="match status" value="1"/>
</dbReference>
<dbReference type="FunFam" id="3.40.50.150:FF:000010">
    <property type="entry name" value="Protein-L-isoaspartate O-methyltransferase"/>
    <property type="match status" value="1"/>
</dbReference>
<evidence type="ECO:0000313" key="8">
    <source>
        <dbReference type="EMBL" id="AKJ64033.1"/>
    </source>
</evidence>
<dbReference type="GO" id="GO:0032259">
    <property type="term" value="P:methylation"/>
    <property type="evidence" value="ECO:0007669"/>
    <property type="project" value="UniProtKB-KW"/>
</dbReference>
<evidence type="ECO:0000256" key="4">
    <source>
        <dbReference type="ARBA" id="ARBA00022603"/>
    </source>
</evidence>
<comment type="subcellular location">
    <subcellularLocation>
        <location evidence="1 7">Cytoplasm</location>
    </subcellularLocation>
</comment>
<dbReference type="PANTHER" id="PTHR11579:SF0">
    <property type="entry name" value="PROTEIN-L-ISOASPARTATE(D-ASPARTATE) O-METHYLTRANSFERASE"/>
    <property type="match status" value="1"/>
</dbReference>
<proteinExistence type="inferred from homology"/>
<protein>
    <recommendedName>
        <fullName evidence="7">Protein-L-isoaspartate O-methyltransferase</fullName>
        <ecNumber evidence="7">2.1.1.77</ecNumber>
    </recommendedName>
    <alternativeName>
        <fullName evidence="7">L-isoaspartyl protein carboxyl methyltransferase</fullName>
    </alternativeName>
    <alternativeName>
        <fullName evidence="7">Protein L-isoaspartyl methyltransferase</fullName>
    </alternativeName>
    <alternativeName>
        <fullName evidence="7">Protein-beta-aspartate methyltransferase</fullName>
        <shortName evidence="7">PIMT</shortName>
    </alternativeName>
</protein>
<keyword evidence="3 7" id="KW-0963">Cytoplasm</keyword>
<dbReference type="GO" id="GO:0005737">
    <property type="term" value="C:cytoplasm"/>
    <property type="evidence" value="ECO:0007669"/>
    <property type="project" value="UniProtKB-SubCell"/>
</dbReference>
<keyword evidence="5 7" id="KW-0808">Transferase</keyword>
<dbReference type="PANTHER" id="PTHR11579">
    <property type="entry name" value="PROTEIN-L-ISOASPARTATE O-METHYLTRANSFERASE"/>
    <property type="match status" value="1"/>
</dbReference>
<dbReference type="Proteomes" id="UP000035268">
    <property type="component" value="Chromosome"/>
</dbReference>